<evidence type="ECO:0000256" key="7">
    <source>
        <dbReference type="PROSITE-ProRule" id="PRU00175"/>
    </source>
</evidence>
<evidence type="ECO:0000256" key="4">
    <source>
        <dbReference type="ARBA" id="ARBA00022771"/>
    </source>
</evidence>
<keyword evidence="11" id="KW-1185">Reference proteome</keyword>
<dbReference type="PROSITE" id="PS51873">
    <property type="entry name" value="TRIAD"/>
    <property type="match status" value="1"/>
</dbReference>
<dbReference type="GO" id="GO:0005634">
    <property type="term" value="C:nucleus"/>
    <property type="evidence" value="ECO:0007669"/>
    <property type="project" value="TreeGrafter"/>
</dbReference>
<keyword evidence="4 7" id="KW-0863">Zinc-finger</keyword>
<reference evidence="10 11" key="1">
    <citation type="submission" date="2017-12" db="EMBL/GenBank/DDBJ databases">
        <title>Sequencing, de novo assembly and annotation of complete genome of a new Thraustochytrid species, strain FCC1311.</title>
        <authorList>
            <person name="Sedici K."/>
            <person name="Godart F."/>
            <person name="Aiese Cigliano R."/>
            <person name="Sanseverino W."/>
            <person name="Barakat M."/>
            <person name="Ortet P."/>
            <person name="Marechal E."/>
            <person name="Cagnac O."/>
            <person name="Amato A."/>
        </authorList>
    </citation>
    <scope>NUCLEOTIDE SEQUENCE [LARGE SCALE GENOMIC DNA]</scope>
</reference>
<name>A0A2R5GII7_9STRA</name>
<organism evidence="10 11">
    <name type="scientific">Hondaea fermentalgiana</name>
    <dbReference type="NCBI Taxonomy" id="2315210"/>
    <lineage>
        <taxon>Eukaryota</taxon>
        <taxon>Sar</taxon>
        <taxon>Stramenopiles</taxon>
        <taxon>Bigyra</taxon>
        <taxon>Labyrinthulomycetes</taxon>
        <taxon>Thraustochytrida</taxon>
        <taxon>Thraustochytriidae</taxon>
        <taxon>Hondaea</taxon>
    </lineage>
</organism>
<dbReference type="Proteomes" id="UP000241890">
    <property type="component" value="Unassembled WGS sequence"/>
</dbReference>
<feature type="domain" description="RING-type" evidence="9">
    <location>
        <begin position="77"/>
        <end position="273"/>
    </location>
</feature>
<feature type="domain" description="RING-type" evidence="8">
    <location>
        <begin position="283"/>
        <end position="333"/>
    </location>
</feature>
<protein>
    <submittedName>
        <fullName evidence="10">E3 ubiquitin-protein ligase MYCBP2</fullName>
    </submittedName>
</protein>
<evidence type="ECO:0000256" key="3">
    <source>
        <dbReference type="ARBA" id="ARBA00022737"/>
    </source>
</evidence>
<dbReference type="PROSITE" id="PS50089">
    <property type="entry name" value="ZF_RING_2"/>
    <property type="match status" value="1"/>
</dbReference>
<evidence type="ECO:0000256" key="6">
    <source>
        <dbReference type="ARBA" id="ARBA00022833"/>
    </source>
</evidence>
<keyword evidence="6" id="KW-0862">Zinc</keyword>
<dbReference type="Pfam" id="PF13639">
    <property type="entry name" value="zf-RING_2"/>
    <property type="match status" value="1"/>
</dbReference>
<evidence type="ECO:0000313" key="10">
    <source>
        <dbReference type="EMBL" id="GBG30129.1"/>
    </source>
</evidence>
<evidence type="ECO:0000256" key="2">
    <source>
        <dbReference type="ARBA" id="ARBA00022723"/>
    </source>
</evidence>
<evidence type="ECO:0000256" key="1">
    <source>
        <dbReference type="ARBA" id="ARBA00022679"/>
    </source>
</evidence>
<dbReference type="InterPro" id="IPR013083">
    <property type="entry name" value="Znf_RING/FYVE/PHD"/>
</dbReference>
<gene>
    <name evidence="10" type="ORF">FCC1311_063492</name>
</gene>
<dbReference type="SMART" id="SM00647">
    <property type="entry name" value="IBR"/>
    <property type="match status" value="1"/>
</dbReference>
<evidence type="ECO:0000313" key="11">
    <source>
        <dbReference type="Proteomes" id="UP000241890"/>
    </source>
</evidence>
<keyword evidence="3" id="KW-0677">Repeat</keyword>
<comment type="caution">
    <text evidence="10">The sequence shown here is derived from an EMBL/GenBank/DDBJ whole genome shotgun (WGS) entry which is preliminary data.</text>
</comment>
<dbReference type="OrthoDB" id="261960at2759"/>
<dbReference type="AlphaFoldDB" id="A0A2R5GII7"/>
<dbReference type="PANTHER" id="PTHR45943:SF2">
    <property type="entry name" value="RING-TYPE DOMAIN-CONTAINING PROTEIN"/>
    <property type="match status" value="1"/>
</dbReference>
<accession>A0A2R5GII7</accession>
<keyword evidence="1" id="KW-0808">Transferase</keyword>
<dbReference type="GO" id="GO:0008270">
    <property type="term" value="F:zinc ion binding"/>
    <property type="evidence" value="ECO:0007669"/>
    <property type="project" value="UniProtKB-KW"/>
</dbReference>
<dbReference type="InParanoid" id="A0A2R5GII7"/>
<evidence type="ECO:0000259" key="9">
    <source>
        <dbReference type="PROSITE" id="PS51873"/>
    </source>
</evidence>
<dbReference type="InterPro" id="IPR001841">
    <property type="entry name" value="Znf_RING"/>
</dbReference>
<dbReference type="InterPro" id="IPR002867">
    <property type="entry name" value="IBR_dom"/>
</dbReference>
<dbReference type="SUPFAM" id="SSF57850">
    <property type="entry name" value="RING/U-box"/>
    <property type="match status" value="2"/>
</dbReference>
<keyword evidence="2" id="KW-0479">Metal-binding</keyword>
<evidence type="ECO:0000259" key="8">
    <source>
        <dbReference type="PROSITE" id="PS50089"/>
    </source>
</evidence>
<dbReference type="GO" id="GO:0005886">
    <property type="term" value="C:plasma membrane"/>
    <property type="evidence" value="ECO:0007669"/>
    <property type="project" value="TreeGrafter"/>
</dbReference>
<dbReference type="Gene3D" id="3.30.40.10">
    <property type="entry name" value="Zinc/RING finger domain, C3HC4 (zinc finger)"/>
    <property type="match status" value="1"/>
</dbReference>
<dbReference type="InterPro" id="IPR044066">
    <property type="entry name" value="TRIAD_supradom"/>
</dbReference>
<dbReference type="PANTHER" id="PTHR45943">
    <property type="entry name" value="E3 UBIQUITIN-PROTEIN LIGASE MYCBP2"/>
    <property type="match status" value="1"/>
</dbReference>
<sequence>MGAEASRSAALAAQAAVQAVQAAAGLGAIVALRPATEGLIVREAAGSENWVLVARGGVGSVPGAAARERQADAQNVNCCKCDVIVEDVYADLVELSNCGHFMCTDCFREHVLATAPRPCCTFPFCECAIAEQDVRATLRPEELEAYTSAGVRNIADQFFQCPKCQRVFALDRDEHDARNAGRVRCVCQETFCADCRASPFHEGMTCEEMRSTHPCRFCKTRVICVSAVSPGNIVVCASQACQQEFRAICGKVRQDCGHPCGGLAEESSCPAECFACLGSEGKCGMCLFPLEESASVVLSCGHAMHVNCVRRRFEAEKSAERASLTFSRCPVCKTDMAHPEALESEFLAINELRSSIQGVLDEARGRASPEEALLEDDAYTLFYCERCRRPYYGGMRQCEESGGAAHHDAENHQHHYCASCTCTLQQVPVCPEHGPGSMQFKCSFCCTPASFFCWGTTHFCIDCHARQMAGERLNRLPLSGLPQCGGAQVCPLGLNHPPNGTPPSQSAPIVLGCSMCQARRAFM</sequence>
<evidence type="ECO:0000256" key="5">
    <source>
        <dbReference type="ARBA" id="ARBA00022786"/>
    </source>
</evidence>
<keyword evidence="5" id="KW-0833">Ubl conjugation pathway</keyword>
<dbReference type="SMART" id="SM00184">
    <property type="entry name" value="RING"/>
    <property type="match status" value="2"/>
</dbReference>
<dbReference type="GO" id="GO:0061630">
    <property type="term" value="F:ubiquitin protein ligase activity"/>
    <property type="evidence" value="ECO:0007669"/>
    <property type="project" value="TreeGrafter"/>
</dbReference>
<proteinExistence type="predicted"/>
<dbReference type="EMBL" id="BEYU01000071">
    <property type="protein sequence ID" value="GBG30129.1"/>
    <property type="molecule type" value="Genomic_DNA"/>
</dbReference>